<protein>
    <submittedName>
        <fullName evidence="3">Uncharacterized protein</fullName>
    </submittedName>
</protein>
<feature type="compositionally biased region" description="Polar residues" evidence="1">
    <location>
        <begin position="340"/>
        <end position="351"/>
    </location>
</feature>
<feature type="compositionally biased region" description="Basic and acidic residues" evidence="1">
    <location>
        <begin position="780"/>
        <end position="791"/>
    </location>
</feature>
<feature type="compositionally biased region" description="Low complexity" evidence="1">
    <location>
        <begin position="862"/>
        <end position="873"/>
    </location>
</feature>
<evidence type="ECO:0000313" key="3">
    <source>
        <dbReference type="EMBL" id="TMW61329.1"/>
    </source>
</evidence>
<feature type="compositionally biased region" description="Low complexity" evidence="1">
    <location>
        <begin position="39"/>
        <end position="51"/>
    </location>
</feature>
<feature type="region of interest" description="Disordered" evidence="1">
    <location>
        <begin position="188"/>
        <end position="231"/>
    </location>
</feature>
<dbReference type="AlphaFoldDB" id="A0A8K1CDC4"/>
<evidence type="ECO:0000256" key="2">
    <source>
        <dbReference type="SAM" id="Phobius"/>
    </source>
</evidence>
<proteinExistence type="predicted"/>
<evidence type="ECO:0000256" key="1">
    <source>
        <dbReference type="SAM" id="MobiDB-lite"/>
    </source>
</evidence>
<dbReference type="EMBL" id="SPLM01000076">
    <property type="protein sequence ID" value="TMW61329.1"/>
    <property type="molecule type" value="Genomic_DNA"/>
</dbReference>
<evidence type="ECO:0000313" key="4">
    <source>
        <dbReference type="Proteomes" id="UP000794436"/>
    </source>
</evidence>
<feature type="region of interest" description="Disordered" evidence="1">
    <location>
        <begin position="18"/>
        <end position="67"/>
    </location>
</feature>
<gene>
    <name evidence="3" type="ORF">Poli38472_012520</name>
</gene>
<dbReference type="OrthoDB" id="167865at2759"/>
<feature type="transmembrane region" description="Helical" evidence="2">
    <location>
        <begin position="754"/>
        <end position="771"/>
    </location>
</feature>
<organism evidence="3 4">
    <name type="scientific">Pythium oligandrum</name>
    <name type="common">Mycoparasitic fungus</name>
    <dbReference type="NCBI Taxonomy" id="41045"/>
    <lineage>
        <taxon>Eukaryota</taxon>
        <taxon>Sar</taxon>
        <taxon>Stramenopiles</taxon>
        <taxon>Oomycota</taxon>
        <taxon>Peronosporomycetes</taxon>
        <taxon>Pythiales</taxon>
        <taxon>Pythiaceae</taxon>
        <taxon>Pythium</taxon>
    </lineage>
</organism>
<name>A0A8K1CDC4_PYTOL</name>
<keyword evidence="2" id="KW-0812">Transmembrane</keyword>
<keyword evidence="2" id="KW-0472">Membrane</keyword>
<accession>A0A8K1CDC4</accession>
<reference evidence="3" key="1">
    <citation type="submission" date="2019-03" db="EMBL/GenBank/DDBJ databases">
        <title>Long read genome sequence of the mycoparasitic Pythium oligandrum ATCC 38472 isolated from sugarbeet rhizosphere.</title>
        <authorList>
            <person name="Gaulin E."/>
        </authorList>
    </citation>
    <scope>NUCLEOTIDE SEQUENCE</scope>
    <source>
        <strain evidence="3">ATCC 38472_TT</strain>
    </source>
</reference>
<sequence length="885" mass="99225">MATTEFAGWVRELDDYEASMLDNDDSDPVDPRAEDPRPGASSRRGLSSRGSTAVTSRSSKAKPRTNVAEELKQEIKLLNWHKLANEAALKAAIIKTNKIKHEDSRFERSLLYEDSEDKRQRIQQIIEEEQLKPLQVNSEFFRDFEAKEARDEAKVESDVQRHIQHLKRLKETMAQREDSHRRRLRFKENIQELGGGPKSHSVPKALKSNNQEDETSVVRRQQRSSSTTQKADSVICSLDKLMELEKRIRHLEDAGLGVDGLEGDGDDAKSVMVRGDLEDNNVRSTKQLRFAKRKSNAVGAEPSKTLYAVKTKTTTRPANHLSKPTASSASKKRSLAPSGGHNQTFLTSLPESKQRQLRRMTDRERRQFLKKEKAADVREQTLKQDVVIQDWMQKKKHAAQQRKTTNVQHTQLTAASAVANGNTRRGVAKPLPPPPKVKALARGAASGKRIANPHLQQFDDMRKGFEKRRELLNKAPTNVKATNKVLDVRTTGPRGKKTPMASTLPTKRASPEDALAKALDRVKDRVIANEFDRPRQPLALVLFSNSSTVLDRVASALGTAFVHESSTASSAIQVFDAATLVDHASNYDAKQTLRKALAVTLATCPQRSVFVMRNTQHLRGQRLPVLDVFLDPMNGARGQFHDAATDRVLDTRHAVFIFLFESASLPSSTTSWREFLFQQWQISDDDKASDMLEEAFTPQAMVGRISDGIVLVGSTPVTSSTRQWRETCDLRGRLLGGQDNASWLTWLSSVPQETQWIFLGLLIVLLLLYSAKEWRKAIAAKREKKERRETPVKSQLPPRAPKHSKKQAKEAVATPVEPIASPPTPKTETNDVFKTPQTRRKKKKTAPETTPMDEATSTPSVTPMATPTTNTTPLRRSKRPKKKTT</sequence>
<keyword evidence="4" id="KW-1185">Reference proteome</keyword>
<comment type="caution">
    <text evidence="3">The sequence shown here is derived from an EMBL/GenBank/DDBJ whole genome shotgun (WGS) entry which is preliminary data.</text>
</comment>
<feature type="compositionally biased region" description="Polar residues" evidence="1">
    <location>
        <begin position="311"/>
        <end position="329"/>
    </location>
</feature>
<feature type="region of interest" description="Disordered" evidence="1">
    <location>
        <begin position="489"/>
        <end position="511"/>
    </location>
</feature>
<keyword evidence="2" id="KW-1133">Transmembrane helix</keyword>
<feature type="region of interest" description="Disordered" evidence="1">
    <location>
        <begin position="293"/>
        <end position="364"/>
    </location>
</feature>
<feature type="region of interest" description="Disordered" evidence="1">
    <location>
        <begin position="780"/>
        <end position="885"/>
    </location>
</feature>
<feature type="compositionally biased region" description="Basic residues" evidence="1">
    <location>
        <begin position="875"/>
        <end position="885"/>
    </location>
</feature>
<feature type="compositionally biased region" description="Polar residues" evidence="1">
    <location>
        <begin position="826"/>
        <end position="836"/>
    </location>
</feature>
<feature type="compositionally biased region" description="Acidic residues" evidence="1">
    <location>
        <begin position="18"/>
        <end position="28"/>
    </location>
</feature>
<dbReference type="Proteomes" id="UP000794436">
    <property type="component" value="Unassembled WGS sequence"/>
</dbReference>